<feature type="compositionally biased region" description="Basic residues" evidence="1">
    <location>
        <begin position="259"/>
        <end position="281"/>
    </location>
</feature>
<proteinExistence type="predicted"/>
<keyword evidence="3" id="KW-1185">Reference proteome</keyword>
<evidence type="ECO:0000313" key="3">
    <source>
        <dbReference type="Proteomes" id="UP000183832"/>
    </source>
</evidence>
<dbReference type="Proteomes" id="UP000183832">
    <property type="component" value="Unassembled WGS sequence"/>
</dbReference>
<dbReference type="OrthoDB" id="7791276at2759"/>
<reference evidence="2 3" key="1">
    <citation type="submission" date="2015-04" db="EMBL/GenBank/DDBJ databases">
        <authorList>
            <person name="Syromyatnikov M.Y."/>
            <person name="Popov V.N."/>
        </authorList>
    </citation>
    <scope>NUCLEOTIDE SEQUENCE [LARGE SCALE GENOMIC DNA]</scope>
</reference>
<gene>
    <name evidence="2" type="ORF">CLUMA_CG001052</name>
</gene>
<organism evidence="2 3">
    <name type="scientific">Clunio marinus</name>
    <dbReference type="NCBI Taxonomy" id="568069"/>
    <lineage>
        <taxon>Eukaryota</taxon>
        <taxon>Metazoa</taxon>
        <taxon>Ecdysozoa</taxon>
        <taxon>Arthropoda</taxon>
        <taxon>Hexapoda</taxon>
        <taxon>Insecta</taxon>
        <taxon>Pterygota</taxon>
        <taxon>Neoptera</taxon>
        <taxon>Endopterygota</taxon>
        <taxon>Diptera</taxon>
        <taxon>Nematocera</taxon>
        <taxon>Chironomoidea</taxon>
        <taxon>Chironomidae</taxon>
        <taxon>Clunio</taxon>
    </lineage>
</organism>
<evidence type="ECO:0000313" key="2">
    <source>
        <dbReference type="EMBL" id="CRK87250.1"/>
    </source>
</evidence>
<accession>A0A1J1HI80</accession>
<feature type="region of interest" description="Disordered" evidence="1">
    <location>
        <begin position="124"/>
        <end position="143"/>
    </location>
</feature>
<feature type="compositionally biased region" description="Low complexity" evidence="1">
    <location>
        <begin position="73"/>
        <end position="82"/>
    </location>
</feature>
<dbReference type="EMBL" id="CVRI01000004">
    <property type="protein sequence ID" value="CRK87250.1"/>
    <property type="molecule type" value="Genomic_DNA"/>
</dbReference>
<feature type="region of interest" description="Disordered" evidence="1">
    <location>
        <begin position="63"/>
        <end position="82"/>
    </location>
</feature>
<evidence type="ECO:0000256" key="1">
    <source>
        <dbReference type="SAM" id="MobiDB-lite"/>
    </source>
</evidence>
<feature type="compositionally biased region" description="Acidic residues" evidence="1">
    <location>
        <begin position="239"/>
        <end position="254"/>
    </location>
</feature>
<sequence>MSFANLIYRKYEKKHPRKNYVQIVEIFGTRQRPPHYLESEKDLNDFLARDAYKTDMNCTKISEDKSERVTEAPTTRPPSTTFPTIPTTAYWLAVKPTLPVTSPRTTYRTIRPNLNNMFTIRTTKPTIRPNPRENSNPDYTDLGHEMEPNVQMTKHRYSTVPPTIVIVETDDIPLTERTSLFDIDKERTTTRKSYSGEFSDDEIIYPDVEEIEENDAEYDENNYPEVIPSDQIEPLRDNYDDEVDEGYEDYDEQNVDLGRRRKRHKRKLVTSINKRKNTTKN</sequence>
<protein>
    <submittedName>
        <fullName evidence="2">CLUMA_CG001052, isoform A</fullName>
    </submittedName>
</protein>
<name>A0A1J1HI80_9DIPT</name>
<dbReference type="AlphaFoldDB" id="A0A1J1HI80"/>
<feature type="region of interest" description="Disordered" evidence="1">
    <location>
        <begin position="235"/>
        <end position="281"/>
    </location>
</feature>